<gene>
    <name evidence="1" type="ORF">SMRZ_LOCUS14726</name>
</gene>
<proteinExistence type="predicted"/>
<keyword evidence="2" id="KW-1185">Reference proteome</keyword>
<organism evidence="1 2">
    <name type="scientific">Schistosoma margrebowiei</name>
    <dbReference type="NCBI Taxonomy" id="48269"/>
    <lineage>
        <taxon>Eukaryota</taxon>
        <taxon>Metazoa</taxon>
        <taxon>Spiralia</taxon>
        <taxon>Lophotrochozoa</taxon>
        <taxon>Platyhelminthes</taxon>
        <taxon>Trematoda</taxon>
        <taxon>Digenea</taxon>
        <taxon>Strigeidida</taxon>
        <taxon>Schistosomatoidea</taxon>
        <taxon>Schistosomatidae</taxon>
        <taxon>Schistosoma</taxon>
    </lineage>
</organism>
<sequence length="70" mass="8317">MPLLTTRANLYLSTWNIRTMWETERVFQIAAEMKRHNLQVLGISGTHWMQVGQQRLAMKKKMSHIPKELH</sequence>
<evidence type="ECO:0000313" key="1">
    <source>
        <dbReference type="EMBL" id="VDP16543.1"/>
    </source>
</evidence>
<accession>A0A183MFA1</accession>
<dbReference type="EMBL" id="UZAI01016817">
    <property type="protein sequence ID" value="VDP16543.1"/>
    <property type="molecule type" value="Genomic_DNA"/>
</dbReference>
<protein>
    <submittedName>
        <fullName evidence="1">Uncharacterized protein</fullName>
    </submittedName>
</protein>
<evidence type="ECO:0000313" key="2">
    <source>
        <dbReference type="Proteomes" id="UP000277204"/>
    </source>
</evidence>
<dbReference type="AlphaFoldDB" id="A0A183MFA1"/>
<reference evidence="1 2" key="1">
    <citation type="submission" date="2018-11" db="EMBL/GenBank/DDBJ databases">
        <authorList>
            <consortium name="Pathogen Informatics"/>
        </authorList>
    </citation>
    <scope>NUCLEOTIDE SEQUENCE [LARGE SCALE GENOMIC DNA]</scope>
    <source>
        <strain evidence="1 2">Zambia</strain>
    </source>
</reference>
<dbReference type="Proteomes" id="UP000277204">
    <property type="component" value="Unassembled WGS sequence"/>
</dbReference>
<name>A0A183MFA1_9TREM</name>